<keyword evidence="2" id="KW-1185">Reference proteome</keyword>
<dbReference type="RefSeq" id="XP_026661316.2">
    <property type="nucleotide sequence ID" value="XM_026805515.2"/>
</dbReference>
<feature type="region of interest" description="Disordered" evidence="1">
    <location>
        <begin position="1"/>
        <end position="118"/>
    </location>
</feature>
<dbReference type="AlphaFoldDB" id="A0A8B8J5X1"/>
<sequence>MPSGAKKRKAAKRKKEQEEKEKAMGSIPDSPLCPTDDPPPSPPAPLQLQGNDRKDRTAHDDGKTPFATLSQVNEEEGEGVPRSECVAVDLATESSENEVKVQGMAAAAAEEGPPAPKDELGVEIVRSEKGEPCDAEGAKELVIHVEQSDVASKEVKREKASLAETPKEASAVTDPPPSHESEVKAVPLPEEDAVEEQPHASGGAGQGTGTAEMVPNTEVVHRARWWNCCGLLDVLARSER</sequence>
<evidence type="ECO:0000256" key="1">
    <source>
        <dbReference type="SAM" id="MobiDB-lite"/>
    </source>
</evidence>
<organism evidence="2 3">
    <name type="scientific">Phoenix dactylifera</name>
    <name type="common">Date palm</name>
    <dbReference type="NCBI Taxonomy" id="42345"/>
    <lineage>
        <taxon>Eukaryota</taxon>
        <taxon>Viridiplantae</taxon>
        <taxon>Streptophyta</taxon>
        <taxon>Embryophyta</taxon>
        <taxon>Tracheophyta</taxon>
        <taxon>Spermatophyta</taxon>
        <taxon>Magnoliopsida</taxon>
        <taxon>Liliopsida</taxon>
        <taxon>Arecaceae</taxon>
        <taxon>Coryphoideae</taxon>
        <taxon>Phoeniceae</taxon>
        <taxon>Phoenix</taxon>
    </lineage>
</organism>
<evidence type="ECO:0000313" key="3">
    <source>
        <dbReference type="RefSeq" id="XP_026661316.2"/>
    </source>
</evidence>
<reference evidence="3" key="2">
    <citation type="submission" date="2025-08" db="UniProtKB">
        <authorList>
            <consortium name="RefSeq"/>
        </authorList>
    </citation>
    <scope>IDENTIFICATION</scope>
    <source>
        <tissue evidence="3">Young leaves</tissue>
    </source>
</reference>
<evidence type="ECO:0000313" key="2">
    <source>
        <dbReference type="Proteomes" id="UP000228380"/>
    </source>
</evidence>
<feature type="compositionally biased region" description="Pro residues" evidence="1">
    <location>
        <begin position="36"/>
        <end position="45"/>
    </location>
</feature>
<dbReference type="GeneID" id="103709308"/>
<accession>A0A8B8J5X1</accession>
<feature type="compositionally biased region" description="Basic residues" evidence="1">
    <location>
        <begin position="1"/>
        <end position="14"/>
    </location>
</feature>
<name>A0A8B8J5X1_PHODC</name>
<proteinExistence type="predicted"/>
<feature type="region of interest" description="Disordered" evidence="1">
    <location>
        <begin position="148"/>
        <end position="211"/>
    </location>
</feature>
<feature type="compositionally biased region" description="Basic and acidic residues" evidence="1">
    <location>
        <begin position="148"/>
        <end position="167"/>
    </location>
</feature>
<protein>
    <submittedName>
        <fullName evidence="3">Uncharacterized protein LOC103709308</fullName>
    </submittedName>
</protein>
<gene>
    <name evidence="3" type="primary">LOC103709308</name>
</gene>
<feature type="compositionally biased region" description="Basic and acidic residues" evidence="1">
    <location>
        <begin position="51"/>
        <end position="63"/>
    </location>
</feature>
<dbReference type="KEGG" id="pda:103709308"/>
<reference evidence="2" key="1">
    <citation type="journal article" date="2019" name="Nat. Commun.">
        <title>Genome-wide association mapping of date palm fruit traits.</title>
        <authorList>
            <person name="Hazzouri K.M."/>
            <person name="Gros-Balthazard M."/>
            <person name="Flowers J.M."/>
            <person name="Copetti D."/>
            <person name="Lemansour A."/>
            <person name="Lebrun M."/>
            <person name="Masmoudi K."/>
            <person name="Ferrand S."/>
            <person name="Dhar M.I."/>
            <person name="Fresquez Z.A."/>
            <person name="Rosas U."/>
            <person name="Zhang J."/>
            <person name="Talag J."/>
            <person name="Lee S."/>
            <person name="Kudrna D."/>
            <person name="Powell R.F."/>
            <person name="Leitch I.J."/>
            <person name="Krueger R.R."/>
            <person name="Wing R.A."/>
            <person name="Amiri K.M.A."/>
            <person name="Purugganan M.D."/>
        </authorList>
    </citation>
    <scope>NUCLEOTIDE SEQUENCE [LARGE SCALE GENOMIC DNA]</scope>
    <source>
        <strain evidence="2">cv. Khalas</strain>
    </source>
</reference>
<dbReference type="Proteomes" id="UP000228380">
    <property type="component" value="Chromosome 11"/>
</dbReference>